<dbReference type="PANTHER" id="PTHR43364">
    <property type="entry name" value="NADH-SPECIFIC METHYLGLYOXAL REDUCTASE-RELATED"/>
    <property type="match status" value="1"/>
</dbReference>
<keyword evidence="4" id="KW-1185">Reference proteome</keyword>
<dbReference type="InterPro" id="IPR023210">
    <property type="entry name" value="NADP_OxRdtase_dom"/>
</dbReference>
<feature type="domain" description="NADP-dependent oxidoreductase" evidence="2">
    <location>
        <begin position="16"/>
        <end position="343"/>
    </location>
</feature>
<keyword evidence="1" id="KW-0560">Oxidoreductase</keyword>
<dbReference type="RefSeq" id="WP_070125495.1">
    <property type="nucleotide sequence ID" value="NZ_MDHN01000024.1"/>
</dbReference>
<reference evidence="3 4" key="1">
    <citation type="submission" date="2016-08" db="EMBL/GenBank/DDBJ databases">
        <authorList>
            <person name="Seilhamer J.J."/>
        </authorList>
    </citation>
    <scope>NUCLEOTIDE SEQUENCE [LARGE SCALE GENOMIC DNA]</scope>
    <source>
        <strain evidence="3 4">KCTC 42603</strain>
    </source>
</reference>
<accession>A0A1E7ZBF5</accession>
<dbReference type="GO" id="GO:0016491">
    <property type="term" value="F:oxidoreductase activity"/>
    <property type="evidence" value="ECO:0007669"/>
    <property type="project" value="UniProtKB-KW"/>
</dbReference>
<dbReference type="SUPFAM" id="SSF51430">
    <property type="entry name" value="NAD(P)-linked oxidoreductase"/>
    <property type="match status" value="1"/>
</dbReference>
<dbReference type="Pfam" id="PF00248">
    <property type="entry name" value="Aldo_ket_red"/>
    <property type="match status" value="1"/>
</dbReference>
<dbReference type="Proteomes" id="UP000175691">
    <property type="component" value="Unassembled WGS sequence"/>
</dbReference>
<protein>
    <submittedName>
        <fullName evidence="3">Aldo/keto reductase</fullName>
    </submittedName>
</protein>
<evidence type="ECO:0000313" key="3">
    <source>
        <dbReference type="EMBL" id="OFC70791.1"/>
    </source>
</evidence>
<dbReference type="STRING" id="1656094.BFC18_11700"/>
<dbReference type="CDD" id="cd19094">
    <property type="entry name" value="AKR_Tas-like"/>
    <property type="match status" value="1"/>
</dbReference>
<dbReference type="EMBL" id="MDHN01000024">
    <property type="protein sequence ID" value="OFC70791.1"/>
    <property type="molecule type" value="Genomic_DNA"/>
</dbReference>
<sequence>MKYTSLGSSGLQVSEVCLGTMTWGIQNTQQDTDDQMAVALSSGINFLDTAEMYPIPPNEPTSGDTERQLGDWLSRNQTQRDELIVMTKIAGSGIHWIRDGDIINAENIATAIEGSLQRLQTSYIDVYQLHWPNRTSPHFAKHWPGMVNPTKTNREQEVEGMRNILTGLKAAIDAGKIRHWGLSDDTPWGIHTFLRLCDEMNIPKPVSIQNEFSLLHGKDWPYLIEMCHLEDIAYLPWSPLATGMLAGKYMDGGRPKGSRWTFVQRQGLFRDKQSAHDATKRYVEIAGRAGITPSQLALAWCQQVPGVTSTIIGATTTEQLEENIKAFDITLDDAILRQIDEVYRTYPQPF</sequence>
<gene>
    <name evidence="3" type="ORF">BFC18_11700</name>
</gene>
<dbReference type="PANTHER" id="PTHR43364:SF4">
    <property type="entry name" value="NAD(P)-LINKED OXIDOREDUCTASE SUPERFAMILY PROTEIN"/>
    <property type="match status" value="1"/>
</dbReference>
<evidence type="ECO:0000256" key="1">
    <source>
        <dbReference type="ARBA" id="ARBA00023002"/>
    </source>
</evidence>
<dbReference type="OrthoDB" id="9772407at2"/>
<dbReference type="AlphaFoldDB" id="A0A1E7ZBF5"/>
<comment type="caution">
    <text evidence="3">The sequence shown here is derived from an EMBL/GenBank/DDBJ whole genome shotgun (WGS) entry which is preliminary data.</text>
</comment>
<evidence type="ECO:0000259" key="2">
    <source>
        <dbReference type="Pfam" id="PF00248"/>
    </source>
</evidence>
<evidence type="ECO:0000313" key="4">
    <source>
        <dbReference type="Proteomes" id="UP000175691"/>
    </source>
</evidence>
<name>A0A1E7ZBF5_9ALTE</name>
<dbReference type="InterPro" id="IPR036812">
    <property type="entry name" value="NAD(P)_OxRdtase_dom_sf"/>
</dbReference>
<organism evidence="3 4">
    <name type="scientific">Alteromonas confluentis</name>
    <dbReference type="NCBI Taxonomy" id="1656094"/>
    <lineage>
        <taxon>Bacteria</taxon>
        <taxon>Pseudomonadati</taxon>
        <taxon>Pseudomonadota</taxon>
        <taxon>Gammaproteobacteria</taxon>
        <taxon>Alteromonadales</taxon>
        <taxon>Alteromonadaceae</taxon>
        <taxon>Alteromonas/Salinimonas group</taxon>
        <taxon>Alteromonas</taxon>
    </lineage>
</organism>
<proteinExistence type="predicted"/>
<dbReference type="Gene3D" id="3.20.20.100">
    <property type="entry name" value="NADP-dependent oxidoreductase domain"/>
    <property type="match status" value="1"/>
</dbReference>
<dbReference type="InterPro" id="IPR050523">
    <property type="entry name" value="AKR_Detox_Biosynth"/>
</dbReference>